<evidence type="ECO:0000313" key="1">
    <source>
        <dbReference type="EMBL" id="KAI6785985.1"/>
    </source>
</evidence>
<dbReference type="AlphaFoldDB" id="A0A9P9YA83"/>
<gene>
    <name evidence="1" type="ORF">J7T54_006324</name>
</gene>
<protein>
    <submittedName>
        <fullName evidence="1">Uncharacterized protein</fullName>
    </submittedName>
</protein>
<organism evidence="1 2">
    <name type="scientific">Emericellopsis cladophorae</name>
    <dbReference type="NCBI Taxonomy" id="2686198"/>
    <lineage>
        <taxon>Eukaryota</taxon>
        <taxon>Fungi</taxon>
        <taxon>Dikarya</taxon>
        <taxon>Ascomycota</taxon>
        <taxon>Pezizomycotina</taxon>
        <taxon>Sordariomycetes</taxon>
        <taxon>Hypocreomycetidae</taxon>
        <taxon>Hypocreales</taxon>
        <taxon>Bionectriaceae</taxon>
        <taxon>Emericellopsis</taxon>
    </lineage>
</organism>
<name>A0A9P9YA83_9HYPO</name>
<proteinExistence type="predicted"/>
<dbReference type="EMBL" id="JAGIXG020000001">
    <property type="protein sequence ID" value="KAI6785985.1"/>
    <property type="molecule type" value="Genomic_DNA"/>
</dbReference>
<dbReference type="RefSeq" id="XP_051366841.1">
    <property type="nucleotide sequence ID" value="XM_051506265.1"/>
</dbReference>
<reference evidence="1" key="2">
    <citation type="submission" date="2022-07" db="EMBL/GenBank/DDBJ databases">
        <authorList>
            <person name="Goncalves M.F.M."/>
            <person name="Hilario S."/>
            <person name="Van De Peer Y."/>
            <person name="Esteves A.C."/>
            <person name="Alves A."/>
        </authorList>
    </citation>
    <scope>NUCLEOTIDE SEQUENCE</scope>
    <source>
        <strain evidence="1">MUM 19.33</strain>
    </source>
</reference>
<reference evidence="1" key="1">
    <citation type="journal article" date="2021" name="J Fungi (Basel)">
        <title>Genomic and Metabolomic Analyses of the Marine Fungus Emericellopsis cladophorae: Insights into Saltwater Adaptability Mechanisms and Its Biosynthetic Potential.</title>
        <authorList>
            <person name="Goncalves M.F.M."/>
            <person name="Hilario S."/>
            <person name="Van de Peer Y."/>
            <person name="Esteves A.C."/>
            <person name="Alves A."/>
        </authorList>
    </citation>
    <scope>NUCLEOTIDE SEQUENCE</scope>
    <source>
        <strain evidence="1">MUM 19.33</strain>
    </source>
</reference>
<sequence length="203" mass="22069">MRASPNVPPLLSSSIISRLKPSEDQQDDHGHTQRTAEYGYEMDLHDHRCSRPAYENYADPTTPFVNNGHFGDAAYEQQQQQQMPSLAGILGTGLAVAAVAVFLLSADGPHQGTEYYDPEAAGMTRSPSTLGGIAYAINSIYASSSIQIALTLASYGWSCHFDCTDSPTRQLQLRFSVFELRSAPTFMPAPESVIRCGAVKHPS</sequence>
<comment type="caution">
    <text evidence="1">The sequence shown here is derived from an EMBL/GenBank/DDBJ whole genome shotgun (WGS) entry which is preliminary data.</text>
</comment>
<dbReference type="GeneID" id="75832802"/>
<keyword evidence="2" id="KW-1185">Reference proteome</keyword>
<evidence type="ECO:0000313" key="2">
    <source>
        <dbReference type="Proteomes" id="UP001055219"/>
    </source>
</evidence>
<accession>A0A9P9YA83</accession>
<dbReference type="Proteomes" id="UP001055219">
    <property type="component" value="Unassembled WGS sequence"/>
</dbReference>